<dbReference type="PANTHER" id="PTHR10434:SF11">
    <property type="entry name" value="1-ACYL-SN-GLYCEROL-3-PHOSPHATE ACYLTRANSFERASE"/>
    <property type="match status" value="1"/>
</dbReference>
<keyword evidence="4" id="KW-0472">Membrane</keyword>
<comment type="caution">
    <text evidence="6">The sequence shown here is derived from an EMBL/GenBank/DDBJ whole genome shotgun (WGS) entry which is preliminary data.</text>
</comment>
<dbReference type="GO" id="GO:0016746">
    <property type="term" value="F:acyltransferase activity"/>
    <property type="evidence" value="ECO:0007669"/>
    <property type="project" value="UniProtKB-KW"/>
</dbReference>
<protein>
    <submittedName>
        <fullName evidence="6">Lysophospholipid acyltransferase family protein</fullName>
    </submittedName>
</protein>
<evidence type="ECO:0000256" key="1">
    <source>
        <dbReference type="ARBA" id="ARBA00005189"/>
    </source>
</evidence>
<dbReference type="Pfam" id="PF01553">
    <property type="entry name" value="Acyltransferase"/>
    <property type="match status" value="1"/>
</dbReference>
<dbReference type="Proteomes" id="UP001176478">
    <property type="component" value="Unassembled WGS sequence"/>
</dbReference>
<evidence type="ECO:0000313" key="6">
    <source>
        <dbReference type="EMBL" id="MDO7857260.1"/>
    </source>
</evidence>
<sequence>MEKVQKISLLAKGMGMLLSGTCRLLTGVRTRWVGCQPSMTPRIYYANHSSHLDGLVIWSGLPPLMRHFVHPVAAKDYWDKTPFRRYLVNKVFRAVLVERKGDKPAQNAILQPLESVLDAKHSLILFPEGTRGDGETLSQFKSGLYHLAKKYPDVEVVPVYLENLNRVLPKGTKLVVPIICSAMVGQPLAPLMENENKTVFLQRAKAALEELMPWVFGTVSSFYYYLVYLVY</sequence>
<gene>
    <name evidence="6" type="ORF">Q5E86_13075</name>
</gene>
<evidence type="ECO:0000259" key="5">
    <source>
        <dbReference type="SMART" id="SM00563"/>
    </source>
</evidence>
<dbReference type="SMART" id="SM00563">
    <property type="entry name" value="PlsC"/>
    <property type="match status" value="1"/>
</dbReference>
<dbReference type="CDD" id="cd07989">
    <property type="entry name" value="LPLAT_AGPAT-like"/>
    <property type="match status" value="1"/>
</dbReference>
<evidence type="ECO:0000256" key="3">
    <source>
        <dbReference type="ARBA" id="ARBA00023315"/>
    </source>
</evidence>
<name>A0ABT9ARK4_9GAMM</name>
<keyword evidence="3 6" id="KW-0012">Acyltransferase</keyword>
<evidence type="ECO:0000256" key="4">
    <source>
        <dbReference type="SAM" id="Phobius"/>
    </source>
</evidence>
<keyword evidence="7" id="KW-1185">Reference proteome</keyword>
<reference evidence="6" key="2">
    <citation type="journal article" date="2024" name="Int. J. Antimicrob. Agents">
        <title>Identification of a novel Providencia species showing multi-drug-resistant in three patients with hospital-acquired infection.</title>
        <authorList>
            <person name="Yang W."/>
            <person name="Chen J."/>
            <person name="Yang F."/>
            <person name="Ji P."/>
            <person name="Shen S."/>
            <person name="Yin D."/>
            <person name="Hu F."/>
        </authorList>
    </citation>
    <scope>NUCLEOTIDE SEQUENCE</scope>
    <source>
        <strain evidence="6">CRE-138-0111</strain>
    </source>
</reference>
<dbReference type="EMBL" id="JAUQTG010000007">
    <property type="protein sequence ID" value="MDO7857260.1"/>
    <property type="molecule type" value="Genomic_DNA"/>
</dbReference>
<keyword evidence="4" id="KW-1133">Transmembrane helix</keyword>
<evidence type="ECO:0000256" key="2">
    <source>
        <dbReference type="ARBA" id="ARBA00022679"/>
    </source>
</evidence>
<dbReference type="InterPro" id="IPR002123">
    <property type="entry name" value="Plipid/glycerol_acylTrfase"/>
</dbReference>
<accession>A0ABT9ARK4</accession>
<reference evidence="6" key="1">
    <citation type="submission" date="2023-07" db="EMBL/GenBank/DDBJ databases">
        <authorList>
            <person name="Yang W."/>
            <person name="Chen J."/>
            <person name="Ji P."/>
            <person name="Hu F."/>
        </authorList>
    </citation>
    <scope>NUCLEOTIDE SEQUENCE</scope>
    <source>
        <strain evidence="6">CRE-138-0111</strain>
    </source>
</reference>
<evidence type="ECO:0000313" key="7">
    <source>
        <dbReference type="Proteomes" id="UP001176478"/>
    </source>
</evidence>
<dbReference type="PANTHER" id="PTHR10434">
    <property type="entry name" value="1-ACYL-SN-GLYCEROL-3-PHOSPHATE ACYLTRANSFERASE"/>
    <property type="match status" value="1"/>
</dbReference>
<proteinExistence type="predicted"/>
<comment type="pathway">
    <text evidence="1">Lipid metabolism.</text>
</comment>
<keyword evidence="2" id="KW-0808">Transferase</keyword>
<feature type="domain" description="Phospholipid/glycerol acyltransferase" evidence="5">
    <location>
        <begin position="42"/>
        <end position="164"/>
    </location>
</feature>
<feature type="transmembrane region" description="Helical" evidence="4">
    <location>
        <begin position="211"/>
        <end position="230"/>
    </location>
</feature>
<organism evidence="6 7">
    <name type="scientific">Providencia huashanensis</name>
    <dbReference type="NCBI Taxonomy" id="3037798"/>
    <lineage>
        <taxon>Bacteria</taxon>
        <taxon>Pseudomonadati</taxon>
        <taxon>Pseudomonadota</taxon>
        <taxon>Gammaproteobacteria</taxon>
        <taxon>Enterobacterales</taxon>
        <taxon>Morganellaceae</taxon>
        <taxon>Providencia</taxon>
    </lineage>
</organism>
<dbReference type="SUPFAM" id="SSF69593">
    <property type="entry name" value="Glycerol-3-phosphate (1)-acyltransferase"/>
    <property type="match status" value="1"/>
</dbReference>
<keyword evidence="4" id="KW-0812">Transmembrane</keyword>